<dbReference type="GO" id="GO:0009236">
    <property type="term" value="P:cobalamin biosynthetic process"/>
    <property type="evidence" value="ECO:0007669"/>
    <property type="project" value="UniProtKB-KW"/>
</dbReference>
<dbReference type="NCBIfam" id="NF004790">
    <property type="entry name" value="PRK06136.1"/>
    <property type="match status" value="1"/>
</dbReference>
<evidence type="ECO:0000256" key="6">
    <source>
        <dbReference type="ARBA" id="ARBA00022691"/>
    </source>
</evidence>
<dbReference type="InterPro" id="IPR000878">
    <property type="entry name" value="4pyrrol_Mease"/>
</dbReference>
<comment type="similarity">
    <text evidence="1 10">Belongs to the precorrin methyltransferase family.</text>
</comment>
<protein>
    <recommendedName>
        <fullName evidence="2">uroporphyrinogen-III C-methyltransferase</fullName>
        <ecNumber evidence="2">2.1.1.107</ecNumber>
    </recommendedName>
</protein>
<evidence type="ECO:0000313" key="13">
    <source>
        <dbReference type="EMBL" id="QOV87306.1"/>
    </source>
</evidence>
<dbReference type="PROSITE" id="PS00839">
    <property type="entry name" value="SUMT_1"/>
    <property type="match status" value="1"/>
</dbReference>
<evidence type="ECO:0000256" key="7">
    <source>
        <dbReference type="ARBA" id="ARBA00023244"/>
    </source>
</evidence>
<dbReference type="InterPro" id="IPR035996">
    <property type="entry name" value="4pyrrol_Methylase_sf"/>
</dbReference>
<organism evidence="13 14">
    <name type="scientific">Humisphaera borealis</name>
    <dbReference type="NCBI Taxonomy" id="2807512"/>
    <lineage>
        <taxon>Bacteria</taxon>
        <taxon>Pseudomonadati</taxon>
        <taxon>Planctomycetota</taxon>
        <taxon>Phycisphaerae</taxon>
        <taxon>Tepidisphaerales</taxon>
        <taxon>Tepidisphaeraceae</taxon>
        <taxon>Humisphaera</taxon>
    </lineage>
</organism>
<evidence type="ECO:0000256" key="8">
    <source>
        <dbReference type="ARBA" id="ARBA00025705"/>
    </source>
</evidence>
<keyword evidence="3" id="KW-0169">Cobalamin biosynthesis</keyword>
<dbReference type="GO" id="GO:0019354">
    <property type="term" value="P:siroheme biosynthetic process"/>
    <property type="evidence" value="ECO:0007669"/>
    <property type="project" value="InterPro"/>
</dbReference>
<evidence type="ECO:0000256" key="1">
    <source>
        <dbReference type="ARBA" id="ARBA00005879"/>
    </source>
</evidence>
<keyword evidence="6" id="KW-0949">S-adenosyl-L-methionine</keyword>
<evidence type="ECO:0000256" key="3">
    <source>
        <dbReference type="ARBA" id="ARBA00022573"/>
    </source>
</evidence>
<dbReference type="Gene3D" id="3.40.1010.10">
    <property type="entry name" value="Cobalt-precorrin-4 Transmethylase, Domain 1"/>
    <property type="match status" value="1"/>
</dbReference>
<dbReference type="Gene3D" id="3.40.50.10090">
    <property type="match status" value="2"/>
</dbReference>
<dbReference type="EC" id="2.1.1.107" evidence="2"/>
<dbReference type="Pfam" id="PF02602">
    <property type="entry name" value="HEM4"/>
    <property type="match status" value="1"/>
</dbReference>
<evidence type="ECO:0000256" key="4">
    <source>
        <dbReference type="ARBA" id="ARBA00022603"/>
    </source>
</evidence>
<dbReference type="FunFam" id="3.40.1010.10:FF:000001">
    <property type="entry name" value="Siroheme synthase"/>
    <property type="match status" value="1"/>
</dbReference>
<evidence type="ECO:0000259" key="11">
    <source>
        <dbReference type="Pfam" id="PF00590"/>
    </source>
</evidence>
<dbReference type="InterPro" id="IPR014777">
    <property type="entry name" value="4pyrrole_Mease_sub1"/>
</dbReference>
<dbReference type="GO" id="GO:0004851">
    <property type="term" value="F:uroporphyrin-III C-methyltransferase activity"/>
    <property type="evidence" value="ECO:0007669"/>
    <property type="project" value="UniProtKB-EC"/>
</dbReference>
<feature type="domain" description="Tetrapyrrole biosynthesis uroporphyrinogen III synthase" evidence="12">
    <location>
        <begin position="281"/>
        <end position="512"/>
    </location>
</feature>
<evidence type="ECO:0000313" key="14">
    <source>
        <dbReference type="Proteomes" id="UP000593765"/>
    </source>
</evidence>
<dbReference type="GO" id="GO:0004852">
    <property type="term" value="F:uroporphyrinogen-III synthase activity"/>
    <property type="evidence" value="ECO:0007669"/>
    <property type="project" value="InterPro"/>
</dbReference>
<accession>A0A7M2WPB3</accession>
<evidence type="ECO:0000259" key="12">
    <source>
        <dbReference type="Pfam" id="PF02602"/>
    </source>
</evidence>
<dbReference type="PROSITE" id="PS00840">
    <property type="entry name" value="SUMT_2"/>
    <property type="match status" value="1"/>
</dbReference>
<dbReference type="InterPro" id="IPR014776">
    <property type="entry name" value="4pyrrole_Mease_sub2"/>
</dbReference>
<dbReference type="KEGG" id="hbs:IPV69_13490"/>
<proteinExistence type="inferred from homology"/>
<gene>
    <name evidence="13" type="primary">cobA</name>
    <name evidence="13" type="ORF">IPV69_13490</name>
</gene>
<reference evidence="13 14" key="1">
    <citation type="submission" date="2020-10" db="EMBL/GenBank/DDBJ databases">
        <title>Wide distribution of Phycisphaera-like planctomycetes from WD2101 soil group in peatlands and genome analysis of the first cultivated representative.</title>
        <authorList>
            <person name="Dedysh S.N."/>
            <person name="Beletsky A.V."/>
            <person name="Ivanova A."/>
            <person name="Kulichevskaya I.S."/>
            <person name="Suzina N.E."/>
            <person name="Philippov D.A."/>
            <person name="Rakitin A.L."/>
            <person name="Mardanov A.V."/>
            <person name="Ravin N.V."/>
        </authorList>
    </citation>
    <scope>NUCLEOTIDE SEQUENCE [LARGE SCALE GENOMIC DNA]</scope>
    <source>
        <strain evidence="13 14">M1803</strain>
    </source>
</reference>
<dbReference type="SUPFAM" id="SSF69618">
    <property type="entry name" value="HemD-like"/>
    <property type="match status" value="1"/>
</dbReference>
<dbReference type="PANTHER" id="PTHR45790:SF3">
    <property type="entry name" value="S-ADENOSYL-L-METHIONINE-DEPENDENT UROPORPHYRINOGEN III METHYLTRANSFERASE, CHLOROPLASTIC"/>
    <property type="match status" value="1"/>
</dbReference>
<dbReference type="GO" id="GO:0032259">
    <property type="term" value="P:methylation"/>
    <property type="evidence" value="ECO:0007669"/>
    <property type="project" value="UniProtKB-KW"/>
</dbReference>
<dbReference type="NCBIfam" id="TIGR01469">
    <property type="entry name" value="cobA_cysG_Cterm"/>
    <property type="match status" value="1"/>
</dbReference>
<dbReference type="InterPro" id="IPR036108">
    <property type="entry name" value="4pyrrol_syn_uPrphyn_synt_sf"/>
</dbReference>
<comment type="pathway">
    <text evidence="9">Cofactor biosynthesis; adenosylcobalamin biosynthesis; precorrin-2 from uroporphyrinogen III: step 1/1.</text>
</comment>
<keyword evidence="5 10" id="KW-0808">Transferase</keyword>
<dbReference type="EMBL" id="CP063458">
    <property type="protein sequence ID" value="QOV87306.1"/>
    <property type="molecule type" value="Genomic_DNA"/>
</dbReference>
<dbReference type="PANTHER" id="PTHR45790">
    <property type="entry name" value="SIROHEME SYNTHASE-RELATED"/>
    <property type="match status" value="1"/>
</dbReference>
<sequence length="516" mass="55137">MSHLSPGIVYLVGAGPGDVGLITVRGRDLLEQADVVVYDYLSNPLLLGHAPQARAIYVGKKAAQHSMTQDEINALLVREGLAGHKVVRLKGGDPFVFGRGGEECEALHNAGVPFEVVPGITAAIAAPAYAGIPVTHRDFNSSFTFITGHEKEEQYKEDEARTREGGAASDVDWPSLAKLPCLAFYMGVKSLPRICQRLIENGMPPDMPAATIRWGTHPKQRTVVGTIADLPQKIAEAKLGPPAMTIIGRVVSLRPVMNWFESRPLFGQTVVVTRTRQQASDLSKQLSALGANVLEAPTIELAPPADLIPVDAALKSIGTYDWTVFTSANGVRYVKQRLLEIGLDARAFGRSKLAAIGDATAAAIREELSLKVDLCPQAFVAEALADALRDANEVKGKRHLLLRADIARPVLRQRLSADGSLEVSDVAVYETRPAAALPPTLIDALAAGDVQWVTFTSSSTAKNFVALLGDDYKAKLAGVKIASIGPITTATLKDLGLEPTVQAETFNLQGLLSALK</sequence>
<dbReference type="InterPro" id="IPR006366">
    <property type="entry name" value="CobA/CysG_C"/>
</dbReference>
<dbReference type="Proteomes" id="UP000593765">
    <property type="component" value="Chromosome"/>
</dbReference>
<dbReference type="CDD" id="cd06578">
    <property type="entry name" value="HemD"/>
    <property type="match status" value="1"/>
</dbReference>
<dbReference type="InterPro" id="IPR050161">
    <property type="entry name" value="Siro_Cobalamin_biosynth"/>
</dbReference>
<comment type="pathway">
    <text evidence="8">Porphyrin-containing compound metabolism; siroheme biosynthesis; precorrin-2 from uroporphyrinogen III: step 1/1.</text>
</comment>
<evidence type="ECO:0000256" key="9">
    <source>
        <dbReference type="ARBA" id="ARBA00060548"/>
    </source>
</evidence>
<dbReference type="RefSeq" id="WP_206290203.1">
    <property type="nucleotide sequence ID" value="NZ_CP063458.1"/>
</dbReference>
<dbReference type="SUPFAM" id="SSF53790">
    <property type="entry name" value="Tetrapyrrole methylase"/>
    <property type="match status" value="1"/>
</dbReference>
<dbReference type="CDD" id="cd11642">
    <property type="entry name" value="SUMT"/>
    <property type="match status" value="1"/>
</dbReference>
<dbReference type="Gene3D" id="3.30.950.10">
    <property type="entry name" value="Methyltransferase, Cobalt-precorrin-4 Transmethylase, Domain 2"/>
    <property type="match status" value="1"/>
</dbReference>
<dbReference type="AlphaFoldDB" id="A0A7M2WPB3"/>
<keyword evidence="4 10" id="KW-0489">Methyltransferase</keyword>
<dbReference type="InterPro" id="IPR003754">
    <property type="entry name" value="4pyrrol_synth_uPrphyn_synth"/>
</dbReference>
<evidence type="ECO:0000256" key="5">
    <source>
        <dbReference type="ARBA" id="ARBA00022679"/>
    </source>
</evidence>
<keyword evidence="14" id="KW-1185">Reference proteome</keyword>
<evidence type="ECO:0000256" key="10">
    <source>
        <dbReference type="RuleBase" id="RU003960"/>
    </source>
</evidence>
<evidence type="ECO:0000256" key="2">
    <source>
        <dbReference type="ARBA" id="ARBA00012162"/>
    </source>
</evidence>
<dbReference type="InterPro" id="IPR003043">
    <property type="entry name" value="Uropor_MeTrfase_CS"/>
</dbReference>
<keyword evidence="7" id="KW-0627">Porphyrin biosynthesis</keyword>
<feature type="domain" description="Tetrapyrrole methylase" evidence="11">
    <location>
        <begin position="9"/>
        <end position="230"/>
    </location>
</feature>
<name>A0A7M2WPB3_9BACT</name>
<dbReference type="Pfam" id="PF00590">
    <property type="entry name" value="TP_methylase"/>
    <property type="match status" value="1"/>
</dbReference>
<dbReference type="FunFam" id="3.30.950.10:FF:000001">
    <property type="entry name" value="Siroheme synthase"/>
    <property type="match status" value="1"/>
</dbReference>